<reference evidence="2 3" key="1">
    <citation type="journal article" date="2018" name="Sci. Rep.">
        <title>Genomic signatures of local adaptation to the degree of environmental predictability in rotifers.</title>
        <authorList>
            <person name="Franch-Gras L."/>
            <person name="Hahn C."/>
            <person name="Garcia-Roger E.M."/>
            <person name="Carmona M.J."/>
            <person name="Serra M."/>
            <person name="Gomez A."/>
        </authorList>
    </citation>
    <scope>NUCLEOTIDE SEQUENCE [LARGE SCALE GENOMIC DNA]</scope>
    <source>
        <strain evidence="2">HYR1</strain>
    </source>
</reference>
<dbReference type="AlphaFoldDB" id="A0A3M7T5R4"/>
<dbReference type="EMBL" id="REGN01000239">
    <property type="protein sequence ID" value="RNA43311.1"/>
    <property type="molecule type" value="Genomic_DNA"/>
</dbReference>
<accession>A0A3M7T5R4</accession>
<protein>
    <submittedName>
        <fullName evidence="2">Uncharacterized protein</fullName>
    </submittedName>
</protein>
<keyword evidence="1" id="KW-1133">Transmembrane helix</keyword>
<evidence type="ECO:0000313" key="2">
    <source>
        <dbReference type="EMBL" id="RNA43311.1"/>
    </source>
</evidence>
<organism evidence="2 3">
    <name type="scientific">Brachionus plicatilis</name>
    <name type="common">Marine rotifer</name>
    <name type="synonym">Brachionus muelleri</name>
    <dbReference type="NCBI Taxonomy" id="10195"/>
    <lineage>
        <taxon>Eukaryota</taxon>
        <taxon>Metazoa</taxon>
        <taxon>Spiralia</taxon>
        <taxon>Gnathifera</taxon>
        <taxon>Rotifera</taxon>
        <taxon>Eurotatoria</taxon>
        <taxon>Monogononta</taxon>
        <taxon>Pseudotrocha</taxon>
        <taxon>Ploima</taxon>
        <taxon>Brachionidae</taxon>
        <taxon>Brachionus</taxon>
    </lineage>
</organism>
<evidence type="ECO:0000313" key="3">
    <source>
        <dbReference type="Proteomes" id="UP000276133"/>
    </source>
</evidence>
<gene>
    <name evidence="2" type="ORF">BpHYR1_009601</name>
</gene>
<sequence>MQNTRQNLVAHSSRICTWYDQIISVYDEISKFIINADNLILILISISINFFKFIQKVMIVQKSASSSSETVDCVIINNQFWQNCQIDTAGPLSSVHVLPSKCLRCI</sequence>
<keyword evidence="1" id="KW-0812">Transmembrane</keyword>
<keyword evidence="1" id="KW-0472">Membrane</keyword>
<keyword evidence="3" id="KW-1185">Reference proteome</keyword>
<comment type="caution">
    <text evidence="2">The sequence shown here is derived from an EMBL/GenBank/DDBJ whole genome shotgun (WGS) entry which is preliminary data.</text>
</comment>
<feature type="transmembrane region" description="Helical" evidence="1">
    <location>
        <begin position="32"/>
        <end position="51"/>
    </location>
</feature>
<name>A0A3M7T5R4_BRAPC</name>
<dbReference type="Proteomes" id="UP000276133">
    <property type="component" value="Unassembled WGS sequence"/>
</dbReference>
<evidence type="ECO:0000256" key="1">
    <source>
        <dbReference type="SAM" id="Phobius"/>
    </source>
</evidence>
<proteinExistence type="predicted"/>